<keyword evidence="5 8" id="KW-0812">Transmembrane</keyword>
<evidence type="ECO:0000256" key="7">
    <source>
        <dbReference type="ARBA" id="ARBA00023136"/>
    </source>
</evidence>
<accession>A0A0F9VBD4</accession>
<dbReference type="InterPro" id="IPR055348">
    <property type="entry name" value="DctQ"/>
</dbReference>
<evidence type="ECO:0000256" key="1">
    <source>
        <dbReference type="ARBA" id="ARBA00004429"/>
    </source>
</evidence>
<evidence type="ECO:0000256" key="8">
    <source>
        <dbReference type="SAM" id="Phobius"/>
    </source>
</evidence>
<evidence type="ECO:0000259" key="9">
    <source>
        <dbReference type="Pfam" id="PF04290"/>
    </source>
</evidence>
<dbReference type="PANTHER" id="PTHR35011:SF2">
    <property type="entry name" value="2,3-DIKETO-L-GULONATE TRAP TRANSPORTER SMALL PERMEASE PROTEIN YIAM"/>
    <property type="match status" value="1"/>
</dbReference>
<keyword evidence="4" id="KW-0997">Cell inner membrane</keyword>
<organism evidence="10">
    <name type="scientific">marine sediment metagenome</name>
    <dbReference type="NCBI Taxonomy" id="412755"/>
    <lineage>
        <taxon>unclassified sequences</taxon>
        <taxon>metagenomes</taxon>
        <taxon>ecological metagenomes</taxon>
    </lineage>
</organism>
<feature type="transmembrane region" description="Helical" evidence="8">
    <location>
        <begin position="45"/>
        <end position="68"/>
    </location>
</feature>
<dbReference type="AlphaFoldDB" id="A0A0F9VBD4"/>
<dbReference type="InterPro" id="IPR007387">
    <property type="entry name" value="TRAP_DctQ"/>
</dbReference>
<feature type="transmembrane region" description="Helical" evidence="8">
    <location>
        <begin position="88"/>
        <end position="108"/>
    </location>
</feature>
<dbReference type="PANTHER" id="PTHR35011">
    <property type="entry name" value="2,3-DIKETO-L-GULONATE TRAP TRANSPORTER SMALL PERMEASE PROTEIN YIAM"/>
    <property type="match status" value="1"/>
</dbReference>
<evidence type="ECO:0000256" key="6">
    <source>
        <dbReference type="ARBA" id="ARBA00022989"/>
    </source>
</evidence>
<feature type="domain" description="Tripartite ATP-independent periplasmic transporters DctQ component" evidence="9">
    <location>
        <begin position="1"/>
        <end position="112"/>
    </location>
</feature>
<feature type="transmembrane region" description="Helical" evidence="8">
    <location>
        <begin position="6"/>
        <end position="24"/>
    </location>
</feature>
<dbReference type="GO" id="GO:0015740">
    <property type="term" value="P:C4-dicarboxylate transport"/>
    <property type="evidence" value="ECO:0007669"/>
    <property type="project" value="TreeGrafter"/>
</dbReference>
<name>A0A0F9VBD4_9ZZZZ</name>
<feature type="non-terminal residue" evidence="10">
    <location>
        <position position="1"/>
    </location>
</feature>
<comment type="caution">
    <text evidence="10">The sequence shown here is derived from an EMBL/GenBank/DDBJ whole genome shotgun (WGS) entry which is preliminary data.</text>
</comment>
<dbReference type="GO" id="GO:0022857">
    <property type="term" value="F:transmembrane transporter activity"/>
    <property type="evidence" value="ECO:0007669"/>
    <property type="project" value="TreeGrafter"/>
</dbReference>
<keyword evidence="7 8" id="KW-0472">Membrane</keyword>
<protein>
    <recommendedName>
        <fullName evidence="9">Tripartite ATP-independent periplasmic transporters DctQ component domain-containing protein</fullName>
    </recommendedName>
</protein>
<proteinExistence type="predicted"/>
<evidence type="ECO:0000256" key="5">
    <source>
        <dbReference type="ARBA" id="ARBA00022692"/>
    </source>
</evidence>
<evidence type="ECO:0000313" key="10">
    <source>
        <dbReference type="EMBL" id="KKN63138.1"/>
    </source>
</evidence>
<keyword evidence="6 8" id="KW-1133">Transmembrane helix</keyword>
<sequence length="127" mass="14680">IYWVQETTIMLAGWITFLAIGVLYKRKEYIRIEYFVSFLNPTAQLALSFVIHLASLWALFIVVVYGVVLFEFQIGMKNETLQIADNFFYTPVIIGGISLFVTILYHFLETMQELRRAFSLRRGGAAL</sequence>
<evidence type="ECO:0000256" key="2">
    <source>
        <dbReference type="ARBA" id="ARBA00022448"/>
    </source>
</evidence>
<dbReference type="Pfam" id="PF04290">
    <property type="entry name" value="DctQ"/>
    <property type="match status" value="1"/>
</dbReference>
<evidence type="ECO:0000256" key="3">
    <source>
        <dbReference type="ARBA" id="ARBA00022475"/>
    </source>
</evidence>
<reference evidence="10" key="1">
    <citation type="journal article" date="2015" name="Nature">
        <title>Complex archaea that bridge the gap between prokaryotes and eukaryotes.</title>
        <authorList>
            <person name="Spang A."/>
            <person name="Saw J.H."/>
            <person name="Jorgensen S.L."/>
            <person name="Zaremba-Niedzwiedzka K."/>
            <person name="Martijn J."/>
            <person name="Lind A.E."/>
            <person name="van Eijk R."/>
            <person name="Schleper C."/>
            <person name="Guy L."/>
            <person name="Ettema T.J."/>
        </authorList>
    </citation>
    <scope>NUCLEOTIDE SEQUENCE</scope>
</reference>
<dbReference type="EMBL" id="LAZR01000600">
    <property type="protein sequence ID" value="KKN63138.1"/>
    <property type="molecule type" value="Genomic_DNA"/>
</dbReference>
<keyword evidence="2" id="KW-0813">Transport</keyword>
<gene>
    <name evidence="10" type="ORF">LCGC14_0505110</name>
</gene>
<comment type="subcellular location">
    <subcellularLocation>
        <location evidence="1">Cell inner membrane</location>
        <topology evidence="1">Multi-pass membrane protein</topology>
    </subcellularLocation>
</comment>
<dbReference type="GO" id="GO:0005886">
    <property type="term" value="C:plasma membrane"/>
    <property type="evidence" value="ECO:0007669"/>
    <property type="project" value="UniProtKB-SubCell"/>
</dbReference>
<evidence type="ECO:0000256" key="4">
    <source>
        <dbReference type="ARBA" id="ARBA00022519"/>
    </source>
</evidence>
<keyword evidence="3" id="KW-1003">Cell membrane</keyword>